<dbReference type="HOGENOM" id="CLU_1732022_0_0_1"/>
<dbReference type="AlphaFoldDB" id="A0A0C3GND3"/>
<evidence type="ECO:0000313" key="2">
    <source>
        <dbReference type="Proteomes" id="UP000054321"/>
    </source>
</evidence>
<dbReference type="OrthoDB" id="4995761at2759"/>
<dbReference type="EMBL" id="KN832900">
    <property type="protein sequence ID" value="KIM93074.1"/>
    <property type="molecule type" value="Genomic_DNA"/>
</dbReference>
<name>A0A0C3GND3_OIDMZ</name>
<proteinExistence type="predicted"/>
<keyword evidence="2" id="KW-1185">Reference proteome</keyword>
<reference evidence="2" key="2">
    <citation type="submission" date="2015-01" db="EMBL/GenBank/DDBJ databases">
        <title>Evolutionary Origins and Diversification of the Mycorrhizal Mutualists.</title>
        <authorList>
            <consortium name="DOE Joint Genome Institute"/>
            <consortium name="Mycorrhizal Genomics Consortium"/>
            <person name="Kohler A."/>
            <person name="Kuo A."/>
            <person name="Nagy L.G."/>
            <person name="Floudas D."/>
            <person name="Copeland A."/>
            <person name="Barry K.W."/>
            <person name="Cichocki N."/>
            <person name="Veneault-Fourrey C."/>
            <person name="LaButti K."/>
            <person name="Lindquist E.A."/>
            <person name="Lipzen A."/>
            <person name="Lundell T."/>
            <person name="Morin E."/>
            <person name="Murat C."/>
            <person name="Riley R."/>
            <person name="Ohm R."/>
            <person name="Sun H."/>
            <person name="Tunlid A."/>
            <person name="Henrissat B."/>
            <person name="Grigoriev I.V."/>
            <person name="Hibbett D.S."/>
            <person name="Martin F."/>
        </authorList>
    </citation>
    <scope>NUCLEOTIDE SEQUENCE [LARGE SCALE GENOMIC DNA]</scope>
    <source>
        <strain evidence="2">Zn</strain>
    </source>
</reference>
<sequence>MTALNAYYARLDHYTIHELVRHDPGVLSVLHDYYNNGELCSIDSINIWYKRFSGRASNFKGMLKSLYTDPEETIVAGIAGADLFEAAPYANIVNMKIHGIYSANAGGVVRVYSIKKAQFYSCYCLCWECALKLYWSIVLISCYGYGPSVKI</sequence>
<dbReference type="Proteomes" id="UP000054321">
    <property type="component" value="Unassembled WGS sequence"/>
</dbReference>
<reference evidence="1 2" key="1">
    <citation type="submission" date="2014-04" db="EMBL/GenBank/DDBJ databases">
        <authorList>
            <consortium name="DOE Joint Genome Institute"/>
            <person name="Kuo A."/>
            <person name="Martino E."/>
            <person name="Perotto S."/>
            <person name="Kohler A."/>
            <person name="Nagy L.G."/>
            <person name="Floudas D."/>
            <person name="Copeland A."/>
            <person name="Barry K.W."/>
            <person name="Cichocki N."/>
            <person name="Veneault-Fourrey C."/>
            <person name="LaButti K."/>
            <person name="Lindquist E.A."/>
            <person name="Lipzen A."/>
            <person name="Lundell T."/>
            <person name="Morin E."/>
            <person name="Murat C."/>
            <person name="Sun H."/>
            <person name="Tunlid A."/>
            <person name="Henrissat B."/>
            <person name="Grigoriev I.V."/>
            <person name="Hibbett D.S."/>
            <person name="Martin F."/>
            <person name="Nordberg H.P."/>
            <person name="Cantor M.N."/>
            <person name="Hua S.X."/>
        </authorList>
    </citation>
    <scope>NUCLEOTIDE SEQUENCE [LARGE SCALE GENOMIC DNA]</scope>
    <source>
        <strain evidence="1 2">Zn</strain>
    </source>
</reference>
<accession>A0A0C3GND3</accession>
<protein>
    <submittedName>
        <fullName evidence="1">Uncharacterized protein</fullName>
    </submittedName>
</protein>
<evidence type="ECO:0000313" key="1">
    <source>
        <dbReference type="EMBL" id="KIM93074.1"/>
    </source>
</evidence>
<dbReference type="InParanoid" id="A0A0C3GND3"/>
<gene>
    <name evidence="1" type="ORF">OIDMADRAFT_36089</name>
</gene>
<organism evidence="1 2">
    <name type="scientific">Oidiodendron maius (strain Zn)</name>
    <dbReference type="NCBI Taxonomy" id="913774"/>
    <lineage>
        <taxon>Eukaryota</taxon>
        <taxon>Fungi</taxon>
        <taxon>Dikarya</taxon>
        <taxon>Ascomycota</taxon>
        <taxon>Pezizomycotina</taxon>
        <taxon>Leotiomycetes</taxon>
        <taxon>Leotiomycetes incertae sedis</taxon>
        <taxon>Myxotrichaceae</taxon>
        <taxon>Oidiodendron</taxon>
    </lineage>
</organism>